<protein>
    <submittedName>
        <fullName evidence="1">Uncharacterized protein</fullName>
    </submittedName>
</protein>
<comment type="caution">
    <text evidence="1">The sequence shown here is derived from an EMBL/GenBank/DDBJ whole genome shotgun (WGS) entry which is preliminary data.</text>
</comment>
<evidence type="ECO:0000313" key="2">
    <source>
        <dbReference type="Proteomes" id="UP001551482"/>
    </source>
</evidence>
<dbReference type="RefSeq" id="WP_358360235.1">
    <property type="nucleotide sequence ID" value="NZ_JBEZFP010000100.1"/>
</dbReference>
<dbReference type="Proteomes" id="UP001551482">
    <property type="component" value="Unassembled WGS sequence"/>
</dbReference>
<name>A0ABV3DPX0_9ACTN</name>
<gene>
    <name evidence="1" type="ORF">AB0C36_30335</name>
</gene>
<keyword evidence="2" id="KW-1185">Reference proteome</keyword>
<accession>A0ABV3DPX0</accession>
<sequence>MRGTGLRAGGAFVGGGGLEPFALRGSLFDFGEGFKDLLDARGACRGAPTAPFGGRTATPWHRDVRGIGVAQRGAEEVQGGVQGVSGIVVGRSGAGGAGRAAPARTPRGPFLRRAAHGAGGRRGGVGVVNQSKLELLSQLWGEFRKMAFPRGFGIREPEGECMALTDTLVAGCIHTALNNKGSLDGWRRGVLQDRIEALVKVLPALADDEYATEYFTRLHRMAVLAAGLSADAACAVCPTAVGTRLSVSGFAAGWSPAAGIR</sequence>
<organism evidence="1 2">
    <name type="scientific">Streptodolium elevatio</name>
    <dbReference type="NCBI Taxonomy" id="3157996"/>
    <lineage>
        <taxon>Bacteria</taxon>
        <taxon>Bacillati</taxon>
        <taxon>Actinomycetota</taxon>
        <taxon>Actinomycetes</taxon>
        <taxon>Kitasatosporales</taxon>
        <taxon>Streptomycetaceae</taxon>
        <taxon>Streptodolium</taxon>
    </lineage>
</organism>
<evidence type="ECO:0000313" key="1">
    <source>
        <dbReference type="EMBL" id="MEU8137800.1"/>
    </source>
</evidence>
<reference evidence="1 2" key="1">
    <citation type="submission" date="2024-06" db="EMBL/GenBank/DDBJ databases">
        <title>The Natural Products Discovery Center: Release of the First 8490 Sequenced Strains for Exploring Actinobacteria Biosynthetic Diversity.</title>
        <authorList>
            <person name="Kalkreuter E."/>
            <person name="Kautsar S.A."/>
            <person name="Yang D."/>
            <person name="Bader C.D."/>
            <person name="Teijaro C.N."/>
            <person name="Fluegel L."/>
            <person name="Davis C.M."/>
            <person name="Simpson J.R."/>
            <person name="Lauterbach L."/>
            <person name="Steele A.D."/>
            <person name="Gui C."/>
            <person name="Meng S."/>
            <person name="Li G."/>
            <person name="Viehrig K."/>
            <person name="Ye F."/>
            <person name="Su P."/>
            <person name="Kiefer A.F."/>
            <person name="Nichols A."/>
            <person name="Cepeda A.J."/>
            <person name="Yan W."/>
            <person name="Fan B."/>
            <person name="Jiang Y."/>
            <person name="Adhikari A."/>
            <person name="Zheng C.-J."/>
            <person name="Schuster L."/>
            <person name="Cowan T.M."/>
            <person name="Smanski M.J."/>
            <person name="Chevrette M.G."/>
            <person name="De Carvalho L.P.S."/>
            <person name="Shen B."/>
        </authorList>
    </citation>
    <scope>NUCLEOTIDE SEQUENCE [LARGE SCALE GENOMIC DNA]</scope>
    <source>
        <strain evidence="1 2">NPDC048946</strain>
    </source>
</reference>
<dbReference type="EMBL" id="JBEZFP010000100">
    <property type="protein sequence ID" value="MEU8137800.1"/>
    <property type="molecule type" value="Genomic_DNA"/>
</dbReference>
<proteinExistence type="predicted"/>